<dbReference type="EMBL" id="BMCK01000002">
    <property type="protein sequence ID" value="GGD16413.1"/>
    <property type="molecule type" value="Genomic_DNA"/>
</dbReference>
<protein>
    <submittedName>
        <fullName evidence="1">Enoyl-CoA hydratase</fullName>
    </submittedName>
</protein>
<dbReference type="PANTHER" id="PTHR11941">
    <property type="entry name" value="ENOYL-COA HYDRATASE-RELATED"/>
    <property type="match status" value="1"/>
</dbReference>
<dbReference type="InterPro" id="IPR001753">
    <property type="entry name" value="Enoyl-CoA_hydra/iso"/>
</dbReference>
<reference evidence="2" key="1">
    <citation type="journal article" date="2019" name="Int. J. Syst. Evol. Microbiol.">
        <title>The Global Catalogue of Microorganisms (GCM) 10K type strain sequencing project: providing services to taxonomists for standard genome sequencing and annotation.</title>
        <authorList>
            <consortium name="The Broad Institute Genomics Platform"/>
            <consortium name="The Broad Institute Genome Sequencing Center for Infectious Disease"/>
            <person name="Wu L."/>
            <person name="Ma J."/>
        </authorList>
    </citation>
    <scope>NUCLEOTIDE SEQUENCE [LARGE SCALE GENOMIC DNA]</scope>
    <source>
        <strain evidence="2">CCM 7403</strain>
    </source>
</reference>
<proteinExistence type="predicted"/>
<dbReference type="InterPro" id="IPR029045">
    <property type="entry name" value="ClpP/crotonase-like_dom_sf"/>
</dbReference>
<dbReference type="RefSeq" id="WP_188421287.1">
    <property type="nucleotide sequence ID" value="NZ_BMCK01000002.1"/>
</dbReference>
<sequence>MPALIKEGPVWTLDLGGDENRFSPDFLTEVDTALDEIAGSTEPAVLLTTGSDKFFSNGLDLEWVMAHPGELPTYVDRIHAMFAKVLTLPVPTVAAINGHAFGGGAMLAIAHDYRVMRDDRGFFCFPEVDILIPFTAGMNALIVAKTTPQTQVASMTTGRRWGGAEAAAAGLVDEATSLDELRAAAEAKVVHLAGKDRRTLGRIKQVLYAGAVDALLTPQPADLTF</sequence>
<comment type="caution">
    <text evidence="1">The sequence shown here is derived from an EMBL/GenBank/DDBJ whole genome shotgun (WGS) entry which is preliminary data.</text>
</comment>
<evidence type="ECO:0000313" key="2">
    <source>
        <dbReference type="Proteomes" id="UP000630594"/>
    </source>
</evidence>
<name>A0ABQ1Q8T2_9ACTN</name>
<dbReference type="Gene3D" id="3.90.226.10">
    <property type="entry name" value="2-enoyl-CoA Hydratase, Chain A, domain 1"/>
    <property type="match status" value="1"/>
</dbReference>
<organism evidence="1 2">
    <name type="scientific">Nocardioides daphniae</name>
    <dbReference type="NCBI Taxonomy" id="402297"/>
    <lineage>
        <taxon>Bacteria</taxon>
        <taxon>Bacillati</taxon>
        <taxon>Actinomycetota</taxon>
        <taxon>Actinomycetes</taxon>
        <taxon>Propionibacteriales</taxon>
        <taxon>Nocardioidaceae</taxon>
        <taxon>Nocardioides</taxon>
    </lineage>
</organism>
<dbReference type="Proteomes" id="UP000630594">
    <property type="component" value="Unassembled WGS sequence"/>
</dbReference>
<keyword evidence="2" id="KW-1185">Reference proteome</keyword>
<accession>A0ABQ1Q8T2</accession>
<dbReference type="SUPFAM" id="SSF52096">
    <property type="entry name" value="ClpP/crotonase"/>
    <property type="match status" value="1"/>
</dbReference>
<dbReference type="CDD" id="cd06558">
    <property type="entry name" value="crotonase-like"/>
    <property type="match status" value="1"/>
</dbReference>
<dbReference type="Pfam" id="PF00378">
    <property type="entry name" value="ECH_1"/>
    <property type="match status" value="1"/>
</dbReference>
<evidence type="ECO:0000313" key="1">
    <source>
        <dbReference type="EMBL" id="GGD16413.1"/>
    </source>
</evidence>
<gene>
    <name evidence="1" type="primary">paaG</name>
    <name evidence="1" type="ORF">GCM10007231_14190</name>
</gene>
<dbReference type="PANTHER" id="PTHR11941:SF75">
    <property type="entry name" value="ENOYL-COA HYDRATASE_ISOMERASE FAMILY PROTEIN"/>
    <property type="match status" value="1"/>
</dbReference>